<organism evidence="1 2">
    <name type="scientific">Elizabethkingia argenteiflava</name>
    <dbReference type="NCBI Taxonomy" id="2681556"/>
    <lineage>
        <taxon>Bacteria</taxon>
        <taxon>Pseudomonadati</taxon>
        <taxon>Bacteroidota</taxon>
        <taxon>Flavobacteriia</taxon>
        <taxon>Flavobacteriales</taxon>
        <taxon>Weeksellaceae</taxon>
        <taxon>Elizabethkingia</taxon>
    </lineage>
</organism>
<evidence type="ECO:0000313" key="2">
    <source>
        <dbReference type="Proteomes" id="UP000553459"/>
    </source>
</evidence>
<dbReference type="EMBL" id="JAAABJ010000557">
    <property type="protein sequence ID" value="NAW51585.1"/>
    <property type="molecule type" value="Genomic_DNA"/>
</dbReference>
<dbReference type="AlphaFoldDB" id="A0A845PVA4"/>
<dbReference type="RefSeq" id="WP_166519861.1">
    <property type="nucleotide sequence ID" value="NZ_JAAABJ010000557.1"/>
</dbReference>
<dbReference type="Pfam" id="PF11199">
    <property type="entry name" value="DUF2891"/>
    <property type="match status" value="1"/>
</dbReference>
<evidence type="ECO:0000313" key="1">
    <source>
        <dbReference type="EMBL" id="NAW51585.1"/>
    </source>
</evidence>
<reference evidence="1 2" key="1">
    <citation type="submission" date="2019-11" db="EMBL/GenBank/DDBJ databases">
        <title>Characterization of Elizabethkingia argenteiflava sp. nov., isolated from inner surface of Soybean Pods.</title>
        <authorList>
            <person name="Mo S."/>
        </authorList>
    </citation>
    <scope>NUCLEOTIDE SEQUENCE [LARGE SCALE GENOMIC DNA]</scope>
    <source>
        <strain evidence="1 2">YB22</strain>
    </source>
</reference>
<name>A0A845PVA4_9FLAO</name>
<keyword evidence="2" id="KW-1185">Reference proteome</keyword>
<dbReference type="InterPro" id="IPR021365">
    <property type="entry name" value="DUF2891"/>
</dbReference>
<dbReference type="Proteomes" id="UP000553459">
    <property type="component" value="Unassembled WGS sequence"/>
</dbReference>
<sequence>MKYYPFLIGLGLVSTQILYAQATESASLNGQMAKKIFALPTHCIQQEYPNKLGQVIGEAADLKTPRQLRPIFYGCFDWHSSVHGFWSIVVLLKKYPHLDQTGQVRKILNQMITPENVEREVAFFKDKKNDTFERTYGWSWLLKLQEALYGWADRDAERWHITLKPLEAQIIEGYKSYLPKLLYPIRTGQHDNTAFSLSLTLEYARRVQDKDFESLIIATSKRLFLNDINCNMAYEPGGNDFLSPCLEEALLMSKILPASEYRTWLNHFMPQLFYRNFKLSPGRVSDSSDGKLVHLHGLNFSRAVCLNSIANVLPELEYLRKIGKQHFEHSFSSVFNSDYMGSHWLGTFALYAILE</sequence>
<protein>
    <submittedName>
        <fullName evidence="1">DUF2891 family protein</fullName>
    </submittedName>
</protein>
<proteinExistence type="predicted"/>
<comment type="caution">
    <text evidence="1">The sequence shown here is derived from an EMBL/GenBank/DDBJ whole genome shotgun (WGS) entry which is preliminary data.</text>
</comment>
<accession>A0A845PVA4</accession>
<gene>
    <name evidence="1" type="ORF">GNY06_09390</name>
</gene>